<dbReference type="GO" id="GO:0003677">
    <property type="term" value="F:DNA binding"/>
    <property type="evidence" value="ECO:0007669"/>
    <property type="project" value="InterPro"/>
</dbReference>
<sequence>MANKGALEVIYKGQSDWILWNQQFVAYVDRAGLWDYLKPEGAEPWPTKPVKPLFNQLCGRYLTIGPALLQKRRVAQSHVLSNGGTKTPKTKRKARHGVKALKEIMAFQKSTQLLIPFAPFSHLVKEVTHDTLVMEGFRW</sequence>
<proteinExistence type="inferred from homology"/>
<reference evidence="5" key="1">
    <citation type="journal article" date="2023" name="Mol. Phylogenet. Evol.">
        <title>Genome-scale phylogeny and comparative genomics of the fungal order Sordariales.</title>
        <authorList>
            <person name="Hensen N."/>
            <person name="Bonometti L."/>
            <person name="Westerberg I."/>
            <person name="Brannstrom I.O."/>
            <person name="Guillou S."/>
            <person name="Cros-Aarteil S."/>
            <person name="Calhoun S."/>
            <person name="Haridas S."/>
            <person name="Kuo A."/>
            <person name="Mondo S."/>
            <person name="Pangilinan J."/>
            <person name="Riley R."/>
            <person name="LaButti K."/>
            <person name="Andreopoulos B."/>
            <person name="Lipzen A."/>
            <person name="Chen C."/>
            <person name="Yan M."/>
            <person name="Daum C."/>
            <person name="Ng V."/>
            <person name="Clum A."/>
            <person name="Steindorff A."/>
            <person name="Ohm R.A."/>
            <person name="Martin F."/>
            <person name="Silar P."/>
            <person name="Natvig D.O."/>
            <person name="Lalanne C."/>
            <person name="Gautier V."/>
            <person name="Ament-Velasquez S.L."/>
            <person name="Kruys A."/>
            <person name="Hutchinson M.I."/>
            <person name="Powell A.J."/>
            <person name="Barry K."/>
            <person name="Miller A.N."/>
            <person name="Grigoriev I.V."/>
            <person name="Debuchy R."/>
            <person name="Gladieux P."/>
            <person name="Hiltunen Thoren M."/>
            <person name="Johannesson H."/>
        </authorList>
    </citation>
    <scope>NUCLEOTIDE SEQUENCE</scope>
    <source>
        <strain evidence="5">CBS 955.72</strain>
    </source>
</reference>
<keyword evidence="3" id="KW-0158">Chromosome</keyword>
<evidence type="ECO:0000256" key="1">
    <source>
        <dbReference type="ARBA" id="ARBA00004286"/>
    </source>
</evidence>
<evidence type="ECO:0000256" key="2">
    <source>
        <dbReference type="ARBA" id="ARBA00010343"/>
    </source>
</evidence>
<dbReference type="Gene3D" id="1.10.20.10">
    <property type="entry name" value="Histone, subunit A"/>
    <property type="match status" value="1"/>
</dbReference>
<gene>
    <name evidence="5" type="ORF">B0T25DRAFT_562724</name>
</gene>
<keyword evidence="4" id="KW-0238">DNA-binding</keyword>
<evidence type="ECO:0000256" key="3">
    <source>
        <dbReference type="ARBA" id="ARBA00022454"/>
    </source>
</evidence>
<dbReference type="PANTHER" id="PTHR45810">
    <property type="entry name" value="HISTONE H3.2"/>
    <property type="match status" value="1"/>
</dbReference>
<dbReference type="SUPFAM" id="SSF47113">
    <property type="entry name" value="Histone-fold"/>
    <property type="match status" value="1"/>
</dbReference>
<name>A0AAJ0MKF0_9PEZI</name>
<accession>A0AAJ0MKF0</accession>
<dbReference type="InterPro" id="IPR009072">
    <property type="entry name" value="Histone-fold"/>
</dbReference>
<keyword evidence="6" id="KW-1185">Reference proteome</keyword>
<reference evidence="5" key="2">
    <citation type="submission" date="2023-06" db="EMBL/GenBank/DDBJ databases">
        <authorList>
            <consortium name="Lawrence Berkeley National Laboratory"/>
            <person name="Haridas S."/>
            <person name="Hensen N."/>
            <person name="Bonometti L."/>
            <person name="Westerberg I."/>
            <person name="Brannstrom I.O."/>
            <person name="Guillou S."/>
            <person name="Cros-Aarteil S."/>
            <person name="Calhoun S."/>
            <person name="Kuo A."/>
            <person name="Mondo S."/>
            <person name="Pangilinan J."/>
            <person name="Riley R."/>
            <person name="Labutti K."/>
            <person name="Andreopoulos B."/>
            <person name="Lipzen A."/>
            <person name="Chen C."/>
            <person name="Yanf M."/>
            <person name="Daum C."/>
            <person name="Ng V."/>
            <person name="Clum A."/>
            <person name="Steindorff A."/>
            <person name="Ohm R."/>
            <person name="Martin F."/>
            <person name="Silar P."/>
            <person name="Natvig D."/>
            <person name="Lalanne C."/>
            <person name="Gautier V."/>
            <person name="Ament-Velasquez S.L."/>
            <person name="Kruys A."/>
            <person name="Hutchinson M.I."/>
            <person name="Powell A.J."/>
            <person name="Barry K."/>
            <person name="Miller A.N."/>
            <person name="Grigoriev I.V."/>
            <person name="Debuchy R."/>
            <person name="Gladieux P."/>
            <person name="Thoren M.H."/>
            <person name="Johannesson H."/>
        </authorList>
    </citation>
    <scope>NUCLEOTIDE SEQUENCE</scope>
    <source>
        <strain evidence="5">CBS 955.72</strain>
    </source>
</reference>
<keyword evidence="4" id="KW-0544">Nucleosome core</keyword>
<dbReference type="AlphaFoldDB" id="A0AAJ0MKF0"/>
<dbReference type="Proteomes" id="UP001275084">
    <property type="component" value="Unassembled WGS sequence"/>
</dbReference>
<evidence type="ECO:0000256" key="4">
    <source>
        <dbReference type="ARBA" id="ARBA00023269"/>
    </source>
</evidence>
<dbReference type="GO" id="GO:0030527">
    <property type="term" value="F:structural constituent of chromatin"/>
    <property type="evidence" value="ECO:0007669"/>
    <property type="project" value="InterPro"/>
</dbReference>
<evidence type="ECO:0000313" key="6">
    <source>
        <dbReference type="Proteomes" id="UP001275084"/>
    </source>
</evidence>
<dbReference type="GO" id="GO:0000786">
    <property type="term" value="C:nucleosome"/>
    <property type="evidence" value="ECO:0007669"/>
    <property type="project" value="UniProtKB-KW"/>
</dbReference>
<evidence type="ECO:0000313" key="5">
    <source>
        <dbReference type="EMBL" id="KAK3363736.1"/>
    </source>
</evidence>
<comment type="similarity">
    <text evidence="2">Belongs to the histone H3 family.</text>
</comment>
<protein>
    <submittedName>
        <fullName evidence="5">Uncharacterized protein</fullName>
    </submittedName>
</protein>
<comment type="caution">
    <text evidence="5">The sequence shown here is derived from an EMBL/GenBank/DDBJ whole genome shotgun (WGS) entry which is preliminary data.</text>
</comment>
<dbReference type="InterPro" id="IPR000164">
    <property type="entry name" value="Histone_H3/CENP-A"/>
</dbReference>
<dbReference type="GO" id="GO:0046982">
    <property type="term" value="F:protein heterodimerization activity"/>
    <property type="evidence" value="ECO:0007669"/>
    <property type="project" value="InterPro"/>
</dbReference>
<organism evidence="5 6">
    <name type="scientific">Lasiosphaeria hispida</name>
    <dbReference type="NCBI Taxonomy" id="260671"/>
    <lineage>
        <taxon>Eukaryota</taxon>
        <taxon>Fungi</taxon>
        <taxon>Dikarya</taxon>
        <taxon>Ascomycota</taxon>
        <taxon>Pezizomycotina</taxon>
        <taxon>Sordariomycetes</taxon>
        <taxon>Sordariomycetidae</taxon>
        <taxon>Sordariales</taxon>
        <taxon>Lasiosphaeriaceae</taxon>
        <taxon>Lasiosphaeria</taxon>
    </lineage>
</organism>
<dbReference type="EMBL" id="JAUIQD010000001">
    <property type="protein sequence ID" value="KAK3363736.1"/>
    <property type="molecule type" value="Genomic_DNA"/>
</dbReference>
<comment type="subcellular location">
    <subcellularLocation>
        <location evidence="1">Chromosome</location>
    </subcellularLocation>
</comment>